<protein>
    <submittedName>
        <fullName evidence="2">Uu.00g048140.m01.CDS01</fullName>
    </submittedName>
</protein>
<feature type="region of interest" description="Disordered" evidence="1">
    <location>
        <begin position="1"/>
        <end position="80"/>
    </location>
</feature>
<evidence type="ECO:0000256" key="1">
    <source>
        <dbReference type="SAM" id="MobiDB-lite"/>
    </source>
</evidence>
<sequence>MLLRQLQRPLSRSVAAAWRSAPPTALLHGSSSSRLQDESQSQQPQSQSHSPPASATEESPRLPDQQKQNEENKNQKKDKPSLFEQLFPEEAKQPGGASTSSRLSQLFEEPQRIPLHDGFPIEGLQNEENKSAGAVEWDTTALRAKAILILSAASKHLLESDFLRLGPKGKHVEGWVSGILKVIQARDPDTLEPLGHYFILFDSPEAAVYYRDEVERLWQLGKSHVPGAHHKKHSEKRQPVPRGLRTDRGEDILSTLKSFTLVPPSQRYRLALRISAGEQAVSPGSADNNEMYGGGFGDYGLAHSMVEELDRGGAFADQLARRVGSRSLVLLGVEGGRVAADVVRRAISDDGRDRNLPWRVTDLQRGIIPFGKSVLRLRDQDPKSDVLPTGVDPHSWELFGRQVDDEGAAVEAAEQKEREDRYRRYPRFIVAFTDDAEAHRFVRTWHRRELRLRMGDAEGEGGWEETRIVNATVLW</sequence>
<reference evidence="2" key="1">
    <citation type="submission" date="2023-10" db="EMBL/GenBank/DDBJ databases">
        <authorList>
            <person name="Hackl T."/>
        </authorList>
    </citation>
    <scope>NUCLEOTIDE SEQUENCE</scope>
</reference>
<keyword evidence="3" id="KW-1185">Reference proteome</keyword>
<feature type="region of interest" description="Disordered" evidence="1">
    <location>
        <begin position="225"/>
        <end position="246"/>
    </location>
</feature>
<accession>A0AAI8YEK5</accession>
<dbReference type="EMBL" id="CAUWAG010000003">
    <property type="protein sequence ID" value="CAJ2501961.1"/>
    <property type="molecule type" value="Genomic_DNA"/>
</dbReference>
<comment type="caution">
    <text evidence="2">The sequence shown here is derived from an EMBL/GenBank/DDBJ whole genome shotgun (WGS) entry which is preliminary data.</text>
</comment>
<feature type="compositionally biased region" description="Low complexity" evidence="1">
    <location>
        <begin position="1"/>
        <end position="13"/>
    </location>
</feature>
<proteinExistence type="predicted"/>
<feature type="compositionally biased region" description="Basic and acidic residues" evidence="1">
    <location>
        <begin position="67"/>
        <end position="80"/>
    </location>
</feature>
<dbReference type="Proteomes" id="UP001295740">
    <property type="component" value="Unassembled WGS sequence"/>
</dbReference>
<dbReference type="AlphaFoldDB" id="A0AAI8YEK5"/>
<feature type="compositionally biased region" description="Low complexity" evidence="1">
    <location>
        <begin position="30"/>
        <end position="52"/>
    </location>
</feature>
<evidence type="ECO:0000313" key="3">
    <source>
        <dbReference type="Proteomes" id="UP001295740"/>
    </source>
</evidence>
<gene>
    <name evidence="2" type="ORF">KHLLAP_LOCUS2429</name>
</gene>
<organism evidence="2 3">
    <name type="scientific">Anthostomella pinea</name>
    <dbReference type="NCBI Taxonomy" id="933095"/>
    <lineage>
        <taxon>Eukaryota</taxon>
        <taxon>Fungi</taxon>
        <taxon>Dikarya</taxon>
        <taxon>Ascomycota</taxon>
        <taxon>Pezizomycotina</taxon>
        <taxon>Sordariomycetes</taxon>
        <taxon>Xylariomycetidae</taxon>
        <taxon>Xylariales</taxon>
        <taxon>Xylariaceae</taxon>
        <taxon>Anthostomella</taxon>
    </lineage>
</organism>
<evidence type="ECO:0000313" key="2">
    <source>
        <dbReference type="EMBL" id="CAJ2501961.1"/>
    </source>
</evidence>
<name>A0AAI8YEK5_9PEZI</name>